<feature type="domain" description="ABC transporter" evidence="7">
    <location>
        <begin position="4"/>
        <end position="235"/>
    </location>
</feature>
<keyword evidence="9" id="KW-1185">Reference proteome</keyword>
<dbReference type="PROSITE" id="PS00211">
    <property type="entry name" value="ABC_TRANSPORTER_1"/>
    <property type="match status" value="1"/>
</dbReference>
<dbReference type="SMART" id="SM00382">
    <property type="entry name" value="AAA"/>
    <property type="match status" value="1"/>
</dbReference>
<dbReference type="InterPro" id="IPR027417">
    <property type="entry name" value="P-loop_NTPase"/>
</dbReference>
<keyword evidence="3" id="KW-0813">Transport</keyword>
<dbReference type="InterPro" id="IPR015855">
    <property type="entry name" value="ABC_transpr_MalK-like"/>
</dbReference>
<evidence type="ECO:0000313" key="9">
    <source>
        <dbReference type="Proteomes" id="UP000539787"/>
    </source>
</evidence>
<evidence type="ECO:0000256" key="6">
    <source>
        <dbReference type="ARBA" id="ARBA00022840"/>
    </source>
</evidence>
<dbReference type="InterPro" id="IPR040582">
    <property type="entry name" value="OB_MalK-like"/>
</dbReference>
<dbReference type="RefSeq" id="WP_182207926.1">
    <property type="nucleotide sequence ID" value="NZ_JACGBJ010000001.1"/>
</dbReference>
<organism evidence="8 9">
    <name type="scientific">Rhizobium changzhiense</name>
    <dbReference type="NCBI Taxonomy" id="2692317"/>
    <lineage>
        <taxon>Bacteria</taxon>
        <taxon>Pseudomonadati</taxon>
        <taxon>Pseudomonadota</taxon>
        <taxon>Alphaproteobacteria</taxon>
        <taxon>Hyphomicrobiales</taxon>
        <taxon>Rhizobiaceae</taxon>
        <taxon>Rhizobium/Agrobacterium group</taxon>
        <taxon>Rhizobium</taxon>
    </lineage>
</organism>
<dbReference type="SUPFAM" id="SSF52540">
    <property type="entry name" value="P-loop containing nucleoside triphosphate hydrolases"/>
    <property type="match status" value="1"/>
</dbReference>
<keyword evidence="4" id="KW-0997">Cell inner membrane</keyword>
<evidence type="ECO:0000256" key="1">
    <source>
        <dbReference type="ARBA" id="ARBA00004417"/>
    </source>
</evidence>
<sequence>MAGIELRNINKVYGNSFHALHDLSFDVRDGEFMVFVGPSGCGKSTALRMIAGLESITSGELRIGDRLINDVDPKDRDIAMVFQSYALYPHKTVRENIAFPLLMARLPKTEIASRVDEAARILELTTLLDRRPALLSGGQRQRVAMGRAIVRKPAAFLMDEPLSNLDAKLRVQMRAEIASLQRKLNVTTIYVTHDQVEAMTMGDRVAVMKGGLLQQVDTPQNLYNRPDNVFVAAFIGSPSMNLYEAILNGRTLTLGSNSLEIPDRVFEHRPSLNGASNRQVIVGIRPEHMNDAAIRPSSAEISAPVTLVEALGSESMVHLNIDATRVDAGDPDAVAEIGNEKAAVARFSPKSTVRAGDIARIAVDADELHFFEPDVRTSIW</sequence>
<comment type="similarity">
    <text evidence="2">Belongs to the ABC transporter superfamily.</text>
</comment>
<comment type="subcellular location">
    <subcellularLocation>
        <location evidence="1">Cell inner membrane</location>
        <topology evidence="1">Peripheral membrane protein</topology>
    </subcellularLocation>
</comment>
<proteinExistence type="inferred from homology"/>
<keyword evidence="5" id="KW-0547">Nucleotide-binding</keyword>
<dbReference type="PANTHER" id="PTHR43875">
    <property type="entry name" value="MALTODEXTRIN IMPORT ATP-BINDING PROTEIN MSMX"/>
    <property type="match status" value="1"/>
</dbReference>
<dbReference type="NCBIfam" id="NF008653">
    <property type="entry name" value="PRK11650.1"/>
    <property type="match status" value="1"/>
</dbReference>
<dbReference type="EMBL" id="JACGBJ010000001">
    <property type="protein sequence ID" value="MBA5800195.1"/>
    <property type="molecule type" value="Genomic_DNA"/>
</dbReference>
<dbReference type="InterPro" id="IPR047641">
    <property type="entry name" value="ABC_transpr_MalK/UgpC-like"/>
</dbReference>
<dbReference type="PANTHER" id="PTHR43875:SF1">
    <property type="entry name" value="OSMOPROTECTIVE COMPOUNDS UPTAKE ATP-BINDING PROTEIN GGTA"/>
    <property type="match status" value="1"/>
</dbReference>
<reference evidence="8 9" key="1">
    <citation type="submission" date="2020-07" db="EMBL/GenBank/DDBJ databases">
        <authorList>
            <person name="Sun Q."/>
        </authorList>
    </citation>
    <scope>NUCLEOTIDE SEQUENCE [LARGE SCALE GENOMIC DNA]</scope>
    <source>
        <strain evidence="8 9">WYCCWR 11317</strain>
    </source>
</reference>
<evidence type="ECO:0000256" key="5">
    <source>
        <dbReference type="ARBA" id="ARBA00022741"/>
    </source>
</evidence>
<dbReference type="InterPro" id="IPR003439">
    <property type="entry name" value="ABC_transporter-like_ATP-bd"/>
</dbReference>
<evidence type="ECO:0000256" key="2">
    <source>
        <dbReference type="ARBA" id="ARBA00005417"/>
    </source>
</evidence>
<gene>
    <name evidence="8" type="primary">ugpC</name>
    <name evidence="8" type="ORF">HX902_00855</name>
</gene>
<keyword evidence="6 8" id="KW-0067">ATP-binding</keyword>
<evidence type="ECO:0000256" key="3">
    <source>
        <dbReference type="ARBA" id="ARBA00022448"/>
    </source>
</evidence>
<comment type="caution">
    <text evidence="8">The sequence shown here is derived from an EMBL/GenBank/DDBJ whole genome shotgun (WGS) entry which is preliminary data.</text>
</comment>
<dbReference type="CDD" id="cd03301">
    <property type="entry name" value="ABC_MalK_N"/>
    <property type="match status" value="1"/>
</dbReference>
<dbReference type="SUPFAM" id="SSF50331">
    <property type="entry name" value="MOP-like"/>
    <property type="match status" value="1"/>
</dbReference>
<evidence type="ECO:0000256" key="4">
    <source>
        <dbReference type="ARBA" id="ARBA00022519"/>
    </source>
</evidence>
<evidence type="ECO:0000259" key="7">
    <source>
        <dbReference type="PROSITE" id="PS50893"/>
    </source>
</evidence>
<dbReference type="Gene3D" id="3.40.50.300">
    <property type="entry name" value="P-loop containing nucleotide triphosphate hydrolases"/>
    <property type="match status" value="1"/>
</dbReference>
<dbReference type="PROSITE" id="PS50893">
    <property type="entry name" value="ABC_TRANSPORTER_2"/>
    <property type="match status" value="1"/>
</dbReference>
<dbReference type="Pfam" id="PF00005">
    <property type="entry name" value="ABC_tran"/>
    <property type="match status" value="1"/>
</dbReference>
<dbReference type="Proteomes" id="UP000539787">
    <property type="component" value="Unassembled WGS sequence"/>
</dbReference>
<dbReference type="InterPro" id="IPR012340">
    <property type="entry name" value="NA-bd_OB-fold"/>
</dbReference>
<dbReference type="Gene3D" id="2.40.50.100">
    <property type="match status" value="1"/>
</dbReference>
<name>A0ABR6A0P2_9HYPH</name>
<keyword evidence="4" id="KW-1003">Cell membrane</keyword>
<dbReference type="GO" id="GO:0005524">
    <property type="term" value="F:ATP binding"/>
    <property type="evidence" value="ECO:0007669"/>
    <property type="project" value="UniProtKB-KW"/>
</dbReference>
<dbReference type="Pfam" id="PF17912">
    <property type="entry name" value="OB_MalK"/>
    <property type="match status" value="1"/>
</dbReference>
<keyword evidence="4" id="KW-0472">Membrane</keyword>
<accession>A0ABR6A0P2</accession>
<dbReference type="InterPro" id="IPR008995">
    <property type="entry name" value="Mo/tungstate-bd_C_term_dom"/>
</dbReference>
<dbReference type="InterPro" id="IPR017871">
    <property type="entry name" value="ABC_transporter-like_CS"/>
</dbReference>
<protein>
    <submittedName>
        <fullName evidence="8">Sn-glycerol-3-phosphate ABC transporter ATP-binding protein UgpC</fullName>
    </submittedName>
</protein>
<evidence type="ECO:0000313" key="8">
    <source>
        <dbReference type="EMBL" id="MBA5800195.1"/>
    </source>
</evidence>
<dbReference type="Gene3D" id="2.40.50.140">
    <property type="entry name" value="Nucleic acid-binding proteins"/>
    <property type="match status" value="1"/>
</dbReference>
<dbReference type="InterPro" id="IPR003593">
    <property type="entry name" value="AAA+_ATPase"/>
</dbReference>